<dbReference type="InterPro" id="IPR000917">
    <property type="entry name" value="Sulfatase_N"/>
</dbReference>
<evidence type="ECO:0000256" key="1">
    <source>
        <dbReference type="ARBA" id="ARBA00001913"/>
    </source>
</evidence>
<dbReference type="Proteomes" id="UP001597375">
    <property type="component" value="Unassembled WGS sequence"/>
</dbReference>
<evidence type="ECO:0000256" key="6">
    <source>
        <dbReference type="ARBA" id="ARBA00022837"/>
    </source>
</evidence>
<accession>A0ABW5D5G3</accession>
<comment type="caution">
    <text evidence="9">The sequence shown here is derived from an EMBL/GenBank/DDBJ whole genome shotgun (WGS) entry which is preliminary data.</text>
</comment>
<feature type="signal peptide" evidence="7">
    <location>
        <begin position="1"/>
        <end position="21"/>
    </location>
</feature>
<organism evidence="9 10">
    <name type="scientific">Luteolibacter algae</name>
    <dbReference type="NCBI Taxonomy" id="454151"/>
    <lineage>
        <taxon>Bacteria</taxon>
        <taxon>Pseudomonadati</taxon>
        <taxon>Verrucomicrobiota</taxon>
        <taxon>Verrucomicrobiia</taxon>
        <taxon>Verrucomicrobiales</taxon>
        <taxon>Verrucomicrobiaceae</taxon>
        <taxon>Luteolibacter</taxon>
    </lineage>
</organism>
<dbReference type="CDD" id="cd16155">
    <property type="entry name" value="sulfatase_like"/>
    <property type="match status" value="1"/>
</dbReference>
<dbReference type="PANTHER" id="PTHR42693">
    <property type="entry name" value="ARYLSULFATASE FAMILY MEMBER"/>
    <property type="match status" value="1"/>
</dbReference>
<dbReference type="Pfam" id="PF00884">
    <property type="entry name" value="Sulfatase"/>
    <property type="match status" value="1"/>
</dbReference>
<evidence type="ECO:0000256" key="5">
    <source>
        <dbReference type="ARBA" id="ARBA00022801"/>
    </source>
</evidence>
<dbReference type="InterPro" id="IPR050738">
    <property type="entry name" value="Sulfatase"/>
</dbReference>
<evidence type="ECO:0000256" key="7">
    <source>
        <dbReference type="SAM" id="SignalP"/>
    </source>
</evidence>
<keyword evidence="4 7" id="KW-0732">Signal</keyword>
<feature type="chain" id="PRO_5046440704" evidence="7">
    <location>
        <begin position="22"/>
        <end position="477"/>
    </location>
</feature>
<dbReference type="RefSeq" id="WP_386819448.1">
    <property type="nucleotide sequence ID" value="NZ_JBHUIT010000006.1"/>
</dbReference>
<evidence type="ECO:0000256" key="4">
    <source>
        <dbReference type="ARBA" id="ARBA00022729"/>
    </source>
</evidence>
<feature type="domain" description="Sulfatase N-terminal" evidence="8">
    <location>
        <begin position="27"/>
        <end position="370"/>
    </location>
</feature>
<name>A0ABW5D5G3_9BACT</name>
<protein>
    <submittedName>
        <fullName evidence="9">Sulfatase-like hydrolase/transferase</fullName>
    </submittedName>
</protein>
<reference evidence="10" key="1">
    <citation type="journal article" date="2019" name="Int. J. Syst. Evol. Microbiol.">
        <title>The Global Catalogue of Microorganisms (GCM) 10K type strain sequencing project: providing services to taxonomists for standard genome sequencing and annotation.</title>
        <authorList>
            <consortium name="The Broad Institute Genomics Platform"/>
            <consortium name="The Broad Institute Genome Sequencing Center for Infectious Disease"/>
            <person name="Wu L."/>
            <person name="Ma J."/>
        </authorList>
    </citation>
    <scope>NUCLEOTIDE SEQUENCE [LARGE SCALE GENOMIC DNA]</scope>
    <source>
        <strain evidence="10">CGMCC 4.7106</strain>
    </source>
</reference>
<dbReference type="EMBL" id="JBHUIT010000006">
    <property type="protein sequence ID" value="MFD2256318.1"/>
    <property type="molecule type" value="Genomic_DNA"/>
</dbReference>
<comment type="cofactor">
    <cofactor evidence="1">
        <name>Ca(2+)</name>
        <dbReference type="ChEBI" id="CHEBI:29108"/>
    </cofactor>
</comment>
<evidence type="ECO:0000313" key="9">
    <source>
        <dbReference type="EMBL" id="MFD2256318.1"/>
    </source>
</evidence>
<evidence type="ECO:0000313" key="10">
    <source>
        <dbReference type="Proteomes" id="UP001597375"/>
    </source>
</evidence>
<keyword evidence="6" id="KW-0106">Calcium</keyword>
<evidence type="ECO:0000256" key="2">
    <source>
        <dbReference type="ARBA" id="ARBA00008779"/>
    </source>
</evidence>
<keyword evidence="3" id="KW-0479">Metal-binding</keyword>
<dbReference type="InterPro" id="IPR017850">
    <property type="entry name" value="Alkaline_phosphatase_core_sf"/>
</dbReference>
<proteinExistence type="inferred from homology"/>
<evidence type="ECO:0000259" key="8">
    <source>
        <dbReference type="Pfam" id="PF00884"/>
    </source>
</evidence>
<sequence>MKKIPLLFLSISLFLGHAATAAEPEKPNIMFIFADDLTYEGIRAFGYTDIDTPNLDKLVSRGTTFTHAYNMGSWSPAVCMPSRAMLNTGRYVWSAKGALKTLEKERDRGVMWSQLMSKAGYRTYMTGKWHVAVDAESVFDVAAHVRGGMPEQTPEGYNRPKDGEPDIWSPYDKKFGGFWEGGTHWSEVLRDDALGFIDDAAKQEKPFFMYLAFNAPHDPHQAPKEYIDMYPEERIELPKSFLAEYPYGEDIGAGRKLRDERLAPWPRTEHSVKVNRAEYYALITHMDAQIGHILDALEASGKADNTVIFFSADHGLSCGHHGLLGKQNSFDNSTRVPFMMVGPGIPAGKSISQPIYYQDLMATSLALAGAEKPDHVDFQDLMPIIRGEKETKLEAVYGAYVDFQRSVTKDGWKLILYPNIKKALLFDLKSDPLEMNDMAGNPEQESRMKALFSALQKLQKENGDELDLTETYSSLAL</sequence>
<keyword evidence="10" id="KW-1185">Reference proteome</keyword>
<dbReference type="Gene3D" id="3.40.720.10">
    <property type="entry name" value="Alkaline Phosphatase, subunit A"/>
    <property type="match status" value="1"/>
</dbReference>
<dbReference type="SUPFAM" id="SSF53649">
    <property type="entry name" value="Alkaline phosphatase-like"/>
    <property type="match status" value="1"/>
</dbReference>
<evidence type="ECO:0000256" key="3">
    <source>
        <dbReference type="ARBA" id="ARBA00022723"/>
    </source>
</evidence>
<keyword evidence="5" id="KW-0378">Hydrolase</keyword>
<comment type="similarity">
    <text evidence="2">Belongs to the sulfatase family.</text>
</comment>
<dbReference type="PANTHER" id="PTHR42693:SF42">
    <property type="entry name" value="ARYLSULFATASE G"/>
    <property type="match status" value="1"/>
</dbReference>
<gene>
    <name evidence="9" type="ORF">ACFSSA_06505</name>
</gene>